<dbReference type="eggNOG" id="COG1177">
    <property type="taxonomic scope" value="Bacteria"/>
</dbReference>
<comment type="similarity">
    <text evidence="8">Belongs to the binding-protein-dependent transport system permease family.</text>
</comment>
<feature type="transmembrane region" description="Helical" evidence="8">
    <location>
        <begin position="15"/>
        <end position="44"/>
    </location>
</feature>
<keyword evidence="5 8" id="KW-0812">Transmembrane</keyword>
<gene>
    <name evidence="10" type="ordered locus">Meso_3746</name>
</gene>
<dbReference type="PANTHER" id="PTHR43357:SF4">
    <property type="entry name" value="INNER MEMBRANE ABC TRANSPORTER PERMEASE PROTEIN YDCV"/>
    <property type="match status" value="1"/>
</dbReference>
<name>Q11BW1_CHESB</name>
<evidence type="ECO:0000256" key="6">
    <source>
        <dbReference type="ARBA" id="ARBA00022989"/>
    </source>
</evidence>
<dbReference type="OrthoDB" id="8156137at2"/>
<proteinExistence type="inferred from homology"/>
<dbReference type="HOGENOM" id="CLU_016047_3_1_5"/>
<evidence type="ECO:0000256" key="7">
    <source>
        <dbReference type="ARBA" id="ARBA00023136"/>
    </source>
</evidence>
<evidence type="ECO:0000256" key="4">
    <source>
        <dbReference type="ARBA" id="ARBA00022519"/>
    </source>
</evidence>
<dbReference type="CDD" id="cd06261">
    <property type="entry name" value="TM_PBP2"/>
    <property type="match status" value="1"/>
</dbReference>
<dbReference type="GO" id="GO:0055085">
    <property type="term" value="P:transmembrane transport"/>
    <property type="evidence" value="ECO:0007669"/>
    <property type="project" value="InterPro"/>
</dbReference>
<feature type="transmembrane region" description="Helical" evidence="8">
    <location>
        <begin position="104"/>
        <end position="128"/>
    </location>
</feature>
<feature type="transmembrane region" description="Helical" evidence="8">
    <location>
        <begin position="237"/>
        <end position="257"/>
    </location>
</feature>
<evidence type="ECO:0000313" key="10">
    <source>
        <dbReference type="EMBL" id="ABG65114.1"/>
    </source>
</evidence>
<dbReference type="GO" id="GO:0005886">
    <property type="term" value="C:plasma membrane"/>
    <property type="evidence" value="ECO:0007669"/>
    <property type="project" value="UniProtKB-SubCell"/>
</dbReference>
<dbReference type="STRING" id="266779.Meso_3746"/>
<dbReference type="InterPro" id="IPR035906">
    <property type="entry name" value="MetI-like_sf"/>
</dbReference>
<evidence type="ECO:0000256" key="8">
    <source>
        <dbReference type="RuleBase" id="RU363032"/>
    </source>
</evidence>
<evidence type="ECO:0000259" key="9">
    <source>
        <dbReference type="PROSITE" id="PS50928"/>
    </source>
</evidence>
<keyword evidence="3" id="KW-1003">Cell membrane</keyword>
<accession>Q11BW1</accession>
<comment type="subcellular location">
    <subcellularLocation>
        <location evidence="1">Cell inner membrane</location>
        <topology evidence="1">Multi-pass membrane protein</topology>
    </subcellularLocation>
    <subcellularLocation>
        <location evidence="8">Cell membrane</location>
        <topology evidence="8">Multi-pass membrane protein</topology>
    </subcellularLocation>
</comment>
<keyword evidence="6 8" id="KW-1133">Transmembrane helix</keyword>
<evidence type="ECO:0000256" key="5">
    <source>
        <dbReference type="ARBA" id="ARBA00022692"/>
    </source>
</evidence>
<sequence>MLTHRAVERLINGGLLFYTLAFSIFMLAPILIVVIVAFSANSYVSFPIENWSWRWFQRLYEYRPYFDSFVVTLKLAVLSAFFACLLGVPAALVLSRSRGKFANAVMTFMLSPLSIPSIVLGFAMLFYLSRIGLGVSFISLLIAHVVASIPYIVRTVGGQYRSMTPGFEESAMILGCNGWQTFWYVTFPMIRGAILAGAIFALIISIDNVSLSLFFSSPTTATLPVVMLSYLESSFDPSIAAASTVQLIIAVVLLFVIERLYGLRGITG</sequence>
<dbReference type="Pfam" id="PF00528">
    <property type="entry name" value="BPD_transp_1"/>
    <property type="match status" value="1"/>
</dbReference>
<evidence type="ECO:0000256" key="1">
    <source>
        <dbReference type="ARBA" id="ARBA00004429"/>
    </source>
</evidence>
<reference evidence="10" key="1">
    <citation type="submission" date="2006-06" db="EMBL/GenBank/DDBJ databases">
        <title>Complete sequence of chromosome of Chelativorans sp. BNC1.</title>
        <authorList>
            <consortium name="US DOE Joint Genome Institute"/>
            <person name="Copeland A."/>
            <person name="Lucas S."/>
            <person name="Lapidus A."/>
            <person name="Barry K."/>
            <person name="Detter J.C."/>
            <person name="Glavina del Rio T."/>
            <person name="Hammon N."/>
            <person name="Israni S."/>
            <person name="Dalin E."/>
            <person name="Tice H."/>
            <person name="Pitluck S."/>
            <person name="Chertkov O."/>
            <person name="Brettin T."/>
            <person name="Bruce D."/>
            <person name="Han C."/>
            <person name="Tapia R."/>
            <person name="Gilna P."/>
            <person name="Schmutz J."/>
            <person name="Larimer F."/>
            <person name="Land M."/>
            <person name="Hauser L."/>
            <person name="Kyrpides N."/>
            <person name="Mikhailova N."/>
            <person name="Richardson P."/>
        </authorList>
    </citation>
    <scope>NUCLEOTIDE SEQUENCE</scope>
    <source>
        <strain evidence="10">BNC1</strain>
    </source>
</reference>
<dbReference type="KEGG" id="mes:Meso_3746"/>
<dbReference type="Gene3D" id="1.10.3720.10">
    <property type="entry name" value="MetI-like"/>
    <property type="match status" value="1"/>
</dbReference>
<keyword evidence="4" id="KW-0997">Cell inner membrane</keyword>
<dbReference type="PANTHER" id="PTHR43357">
    <property type="entry name" value="INNER MEMBRANE ABC TRANSPORTER PERMEASE PROTEIN YDCV"/>
    <property type="match status" value="1"/>
</dbReference>
<evidence type="ECO:0000256" key="3">
    <source>
        <dbReference type="ARBA" id="ARBA00022475"/>
    </source>
</evidence>
<feature type="domain" description="ABC transmembrane type-1" evidence="9">
    <location>
        <begin position="69"/>
        <end position="257"/>
    </location>
</feature>
<keyword evidence="7 8" id="KW-0472">Membrane</keyword>
<organism evidence="10">
    <name type="scientific">Chelativorans sp. (strain BNC1)</name>
    <dbReference type="NCBI Taxonomy" id="266779"/>
    <lineage>
        <taxon>Bacteria</taxon>
        <taxon>Pseudomonadati</taxon>
        <taxon>Pseudomonadota</taxon>
        <taxon>Alphaproteobacteria</taxon>
        <taxon>Hyphomicrobiales</taxon>
        <taxon>Phyllobacteriaceae</taxon>
        <taxon>Chelativorans</taxon>
    </lineage>
</organism>
<dbReference type="AlphaFoldDB" id="Q11BW1"/>
<keyword evidence="2 8" id="KW-0813">Transport</keyword>
<evidence type="ECO:0000256" key="2">
    <source>
        <dbReference type="ARBA" id="ARBA00022448"/>
    </source>
</evidence>
<dbReference type="SUPFAM" id="SSF161098">
    <property type="entry name" value="MetI-like"/>
    <property type="match status" value="1"/>
</dbReference>
<feature type="transmembrane region" description="Helical" evidence="8">
    <location>
        <begin position="135"/>
        <end position="153"/>
    </location>
</feature>
<dbReference type="EMBL" id="CP000390">
    <property type="protein sequence ID" value="ABG65114.1"/>
    <property type="molecule type" value="Genomic_DNA"/>
</dbReference>
<feature type="transmembrane region" description="Helical" evidence="8">
    <location>
        <begin position="65"/>
        <end position="92"/>
    </location>
</feature>
<dbReference type="InterPro" id="IPR000515">
    <property type="entry name" value="MetI-like"/>
</dbReference>
<feature type="transmembrane region" description="Helical" evidence="8">
    <location>
        <begin position="182"/>
        <end position="204"/>
    </location>
</feature>
<dbReference type="PROSITE" id="PS50928">
    <property type="entry name" value="ABC_TM1"/>
    <property type="match status" value="1"/>
</dbReference>
<protein>
    <submittedName>
        <fullName evidence="10">Binding-protein-dependent transport systems inner membrane component</fullName>
    </submittedName>
</protein>